<dbReference type="InterPro" id="IPR001478">
    <property type="entry name" value="PDZ"/>
</dbReference>
<evidence type="ECO:0000259" key="6">
    <source>
        <dbReference type="PROSITE" id="PS50106"/>
    </source>
</evidence>
<dbReference type="SUPFAM" id="SSF50156">
    <property type="entry name" value="PDZ domain-like"/>
    <property type="match status" value="1"/>
</dbReference>
<dbReference type="PROSITE" id="PS50106">
    <property type="entry name" value="PDZ"/>
    <property type="match status" value="1"/>
</dbReference>
<protein>
    <submittedName>
        <fullName evidence="7">Peptidase S41</fullName>
    </submittedName>
</protein>
<dbReference type="Gene3D" id="3.90.226.10">
    <property type="entry name" value="2-enoyl-CoA Hydratase, Chain A, domain 1"/>
    <property type="match status" value="1"/>
</dbReference>
<dbReference type="GO" id="GO:0004175">
    <property type="term" value="F:endopeptidase activity"/>
    <property type="evidence" value="ECO:0007669"/>
    <property type="project" value="TreeGrafter"/>
</dbReference>
<dbReference type="GO" id="GO:0007165">
    <property type="term" value="P:signal transduction"/>
    <property type="evidence" value="ECO:0007669"/>
    <property type="project" value="TreeGrafter"/>
</dbReference>
<dbReference type="AlphaFoldDB" id="A0A1S1MUS1"/>
<dbReference type="CDD" id="cd06782">
    <property type="entry name" value="cpPDZ_CPP-like"/>
    <property type="match status" value="1"/>
</dbReference>
<evidence type="ECO:0000313" key="7">
    <source>
        <dbReference type="EMBL" id="OHU90439.1"/>
    </source>
</evidence>
<proteinExistence type="inferred from homology"/>
<evidence type="ECO:0000256" key="2">
    <source>
        <dbReference type="ARBA" id="ARBA00022670"/>
    </source>
</evidence>
<dbReference type="PANTHER" id="PTHR32060">
    <property type="entry name" value="TAIL-SPECIFIC PROTEASE"/>
    <property type="match status" value="1"/>
</dbReference>
<dbReference type="InterPro" id="IPR041489">
    <property type="entry name" value="PDZ_6"/>
</dbReference>
<keyword evidence="8" id="KW-1185">Reference proteome</keyword>
<name>A0A1S1MUS1_9GAMM</name>
<dbReference type="GO" id="GO:0006508">
    <property type="term" value="P:proteolysis"/>
    <property type="evidence" value="ECO:0007669"/>
    <property type="project" value="UniProtKB-KW"/>
</dbReference>
<dbReference type="SUPFAM" id="SSF52096">
    <property type="entry name" value="ClpP/crotonase"/>
    <property type="match status" value="1"/>
</dbReference>
<sequence length="408" mass="44679">MNRLFNLKHIIVRNHFAWLISLLWVVVSLCFVTPSTFAKQQFTREQVSEILFHVHAYYVEDLPLSHFDKGNLEQLFTQLDPYSKYLSETELEAIFSAANGRYTGIGIEVEEIENRIVIVNTLPGSPAELAGIEGGDKLVAINAEDVTNKDIAHVSKLLQEAEFATIKITVERATHELTLALRRQEINLESVTSLLLSNGNGYLSLNGFNNNSFHDVARHLNKLASENGEPLAGLIIDLRDNPGGTLTSAVAISDLFLNAGTIVFTKGRFFDANQHFKAQKGDVLNGAPVVVMINENSASAAEILAGALQDNHRALVVGAPSYGKGSVQSLIPIGNGTTALKLTTARYYTPSGRSIEGIGIAPDIELTKQMLSHLSKSVIMAGEQTTRNKQLARLDSHLLKARQLLKKQ</sequence>
<comment type="caution">
    <text evidence="7">The sequence shown here is derived from an EMBL/GenBank/DDBJ whole genome shotgun (WGS) entry which is preliminary data.</text>
</comment>
<dbReference type="GO" id="GO:0008236">
    <property type="term" value="F:serine-type peptidase activity"/>
    <property type="evidence" value="ECO:0007669"/>
    <property type="project" value="UniProtKB-KW"/>
</dbReference>
<dbReference type="GO" id="GO:0030288">
    <property type="term" value="C:outer membrane-bounded periplasmic space"/>
    <property type="evidence" value="ECO:0007669"/>
    <property type="project" value="TreeGrafter"/>
</dbReference>
<reference evidence="7 8" key="1">
    <citation type="submission" date="2016-09" db="EMBL/GenBank/DDBJ databases">
        <title>Pseudoalteromonas amylolytica sp. nov., isolated from the surface seawater.</title>
        <authorList>
            <person name="Wu Y.-H."/>
            <person name="Cheng H."/>
            <person name="Jin X.-B."/>
            <person name="Wang C.-S."/>
            <person name="Xu X.-W."/>
        </authorList>
    </citation>
    <scope>NUCLEOTIDE SEQUENCE [LARGE SCALE GENOMIC DNA]</scope>
    <source>
        <strain evidence="7 8">JW1</strain>
    </source>
</reference>
<dbReference type="Pfam" id="PF17820">
    <property type="entry name" value="PDZ_6"/>
    <property type="match status" value="1"/>
</dbReference>
<dbReference type="Pfam" id="PF03572">
    <property type="entry name" value="Peptidase_S41"/>
    <property type="match status" value="1"/>
</dbReference>
<accession>A0A1S1MUS1</accession>
<dbReference type="NCBIfam" id="TIGR00225">
    <property type="entry name" value="prc"/>
    <property type="match status" value="1"/>
</dbReference>
<dbReference type="Gene3D" id="2.30.42.10">
    <property type="match status" value="1"/>
</dbReference>
<organism evidence="7 8">
    <name type="scientific">Pseudoalteromonas amylolytica</name>
    <dbReference type="NCBI Taxonomy" id="1859457"/>
    <lineage>
        <taxon>Bacteria</taxon>
        <taxon>Pseudomonadati</taxon>
        <taxon>Pseudomonadota</taxon>
        <taxon>Gammaproteobacteria</taxon>
        <taxon>Alteromonadales</taxon>
        <taxon>Pseudoalteromonadaceae</taxon>
        <taxon>Pseudoalteromonas</taxon>
    </lineage>
</organism>
<dbReference type="InterPro" id="IPR036034">
    <property type="entry name" value="PDZ_sf"/>
</dbReference>
<gene>
    <name evidence="7" type="ORF">BET10_13720</name>
</gene>
<dbReference type="STRING" id="1859457.BET10_13720"/>
<dbReference type="SMART" id="SM00228">
    <property type="entry name" value="PDZ"/>
    <property type="match status" value="1"/>
</dbReference>
<evidence type="ECO:0000313" key="8">
    <source>
        <dbReference type="Proteomes" id="UP000179786"/>
    </source>
</evidence>
<dbReference type="InterPro" id="IPR029045">
    <property type="entry name" value="ClpP/crotonase-like_dom_sf"/>
</dbReference>
<dbReference type="SMART" id="SM00245">
    <property type="entry name" value="TSPc"/>
    <property type="match status" value="1"/>
</dbReference>
<feature type="domain" description="PDZ" evidence="6">
    <location>
        <begin position="91"/>
        <end position="161"/>
    </location>
</feature>
<keyword evidence="4 5" id="KW-0720">Serine protease</keyword>
<evidence type="ECO:0000256" key="5">
    <source>
        <dbReference type="RuleBase" id="RU004404"/>
    </source>
</evidence>
<dbReference type="Gene3D" id="3.30.750.44">
    <property type="match status" value="1"/>
</dbReference>
<evidence type="ECO:0000256" key="1">
    <source>
        <dbReference type="ARBA" id="ARBA00009179"/>
    </source>
</evidence>
<dbReference type="EMBL" id="MKJU01000026">
    <property type="protein sequence ID" value="OHU90439.1"/>
    <property type="molecule type" value="Genomic_DNA"/>
</dbReference>
<dbReference type="OrthoDB" id="9812068at2"/>
<keyword evidence="2 5" id="KW-0645">Protease</keyword>
<dbReference type="InterPro" id="IPR005151">
    <property type="entry name" value="Tail-specific_protease"/>
</dbReference>
<dbReference type="RefSeq" id="WP_070985801.1">
    <property type="nucleotide sequence ID" value="NZ_MKJU01000026.1"/>
</dbReference>
<dbReference type="Proteomes" id="UP000179786">
    <property type="component" value="Unassembled WGS sequence"/>
</dbReference>
<evidence type="ECO:0000256" key="3">
    <source>
        <dbReference type="ARBA" id="ARBA00022801"/>
    </source>
</evidence>
<dbReference type="InterPro" id="IPR004447">
    <property type="entry name" value="Peptidase_S41A"/>
</dbReference>
<dbReference type="PANTHER" id="PTHR32060:SF30">
    <property type="entry name" value="CARBOXY-TERMINAL PROCESSING PROTEASE CTPA"/>
    <property type="match status" value="1"/>
</dbReference>
<comment type="similarity">
    <text evidence="1 5">Belongs to the peptidase S41A family.</text>
</comment>
<keyword evidence="3 5" id="KW-0378">Hydrolase</keyword>
<dbReference type="CDD" id="cd07560">
    <property type="entry name" value="Peptidase_S41_CPP"/>
    <property type="match status" value="1"/>
</dbReference>
<evidence type="ECO:0000256" key="4">
    <source>
        <dbReference type="ARBA" id="ARBA00022825"/>
    </source>
</evidence>